<reference evidence="1 2" key="1">
    <citation type="journal article" date="2014" name="Agronomy (Basel)">
        <title>A Draft Genome Sequence for Ensete ventricosum, the Drought-Tolerant Tree Against Hunger.</title>
        <authorList>
            <person name="Harrison J."/>
            <person name="Moore K.A."/>
            <person name="Paszkiewicz K."/>
            <person name="Jones T."/>
            <person name="Grant M."/>
            <person name="Ambacheew D."/>
            <person name="Muzemil S."/>
            <person name="Studholme D.J."/>
        </authorList>
    </citation>
    <scope>NUCLEOTIDE SEQUENCE [LARGE SCALE GENOMIC DNA]</scope>
</reference>
<name>A0A426YVP0_ENSVE</name>
<proteinExistence type="predicted"/>
<gene>
    <name evidence="1" type="ORF">B296_00019879</name>
</gene>
<comment type="caution">
    <text evidence="1">The sequence shown here is derived from an EMBL/GenBank/DDBJ whole genome shotgun (WGS) entry which is preliminary data.</text>
</comment>
<dbReference type="EMBL" id="AMZH03009951">
    <property type="protein sequence ID" value="RRT55731.1"/>
    <property type="molecule type" value="Genomic_DNA"/>
</dbReference>
<accession>A0A426YVP0</accession>
<evidence type="ECO:0000313" key="1">
    <source>
        <dbReference type="EMBL" id="RRT55731.1"/>
    </source>
</evidence>
<evidence type="ECO:0000313" key="2">
    <source>
        <dbReference type="Proteomes" id="UP000287651"/>
    </source>
</evidence>
<organism evidence="1 2">
    <name type="scientific">Ensete ventricosum</name>
    <name type="common">Abyssinian banana</name>
    <name type="synonym">Musa ensete</name>
    <dbReference type="NCBI Taxonomy" id="4639"/>
    <lineage>
        <taxon>Eukaryota</taxon>
        <taxon>Viridiplantae</taxon>
        <taxon>Streptophyta</taxon>
        <taxon>Embryophyta</taxon>
        <taxon>Tracheophyta</taxon>
        <taxon>Spermatophyta</taxon>
        <taxon>Magnoliopsida</taxon>
        <taxon>Liliopsida</taxon>
        <taxon>Zingiberales</taxon>
        <taxon>Musaceae</taxon>
        <taxon>Ensete</taxon>
    </lineage>
</organism>
<protein>
    <submittedName>
        <fullName evidence="1">Uncharacterized protein</fullName>
    </submittedName>
</protein>
<dbReference type="Proteomes" id="UP000287651">
    <property type="component" value="Unassembled WGS sequence"/>
</dbReference>
<dbReference type="AlphaFoldDB" id="A0A426YVP0"/>
<sequence length="189" mass="20539">MIFLHCGTLADFGELSFNILICEWSKANKKSSLELLPRGNPVIGLVPTVPLDPRKSQLSDLHLPTLEIPPSCPGMEGSSTSMGSDQGWLRLRGLKGSSVDVGRNRCCNLLDSSVDRCTLGCASTEEGDAAVDRGKGQRWCNYGRGVMTARPRAVVAVAGLQEDGCKILKEKLQRRSVVESQRKRRGSLL</sequence>